<comment type="caution">
    <text evidence="2">The sequence shown here is derived from an EMBL/GenBank/DDBJ whole genome shotgun (WGS) entry which is preliminary data.</text>
</comment>
<dbReference type="RefSeq" id="WP_256531372.1">
    <property type="nucleotide sequence ID" value="NZ_CP101824.1"/>
</dbReference>
<organism evidence="2 3">
    <name type="scientific">Halovivax cerinus</name>
    <dbReference type="NCBI Taxonomy" id="1487865"/>
    <lineage>
        <taxon>Archaea</taxon>
        <taxon>Methanobacteriati</taxon>
        <taxon>Methanobacteriota</taxon>
        <taxon>Stenosarchaea group</taxon>
        <taxon>Halobacteria</taxon>
        <taxon>Halobacteriales</taxon>
        <taxon>Natrialbaceae</taxon>
        <taxon>Halovivax</taxon>
    </lineage>
</organism>
<proteinExistence type="predicted"/>
<dbReference type="Gene3D" id="1.10.287.1080">
    <property type="entry name" value="MazG-like"/>
    <property type="match status" value="1"/>
</dbReference>
<keyword evidence="3" id="KW-1185">Reference proteome</keyword>
<dbReference type="SUPFAM" id="SSF101386">
    <property type="entry name" value="all-alpha NTP pyrophosphatases"/>
    <property type="match status" value="1"/>
</dbReference>
<evidence type="ECO:0000313" key="3">
    <source>
        <dbReference type="Proteomes" id="UP001595846"/>
    </source>
</evidence>
<dbReference type="GeneID" id="73904106"/>
<accession>A0ABD5NMJ3</accession>
<dbReference type="EMBL" id="JBHSAQ010000003">
    <property type="protein sequence ID" value="MFC3958278.1"/>
    <property type="molecule type" value="Genomic_DNA"/>
</dbReference>
<protein>
    <submittedName>
        <fullName evidence="2">MazG nucleotide pyrophosphohydrolase domain-containing protein</fullName>
    </submittedName>
</protein>
<sequence length="103" mass="10904">MANSLQDRAVSFADTHDLDADPAYRVLDLAAEVGEIAADAAKSSAYGADPDGLTIEPDEIGDALFSVLLVAHAVDVDAEDAFERALEKYERRLDETGHPGSDG</sequence>
<reference evidence="2 3" key="1">
    <citation type="journal article" date="2019" name="Int. J. Syst. Evol. Microbiol.">
        <title>The Global Catalogue of Microorganisms (GCM) 10K type strain sequencing project: providing services to taxonomists for standard genome sequencing and annotation.</title>
        <authorList>
            <consortium name="The Broad Institute Genomics Platform"/>
            <consortium name="The Broad Institute Genome Sequencing Center for Infectious Disease"/>
            <person name="Wu L."/>
            <person name="Ma J."/>
        </authorList>
    </citation>
    <scope>NUCLEOTIDE SEQUENCE [LARGE SCALE GENOMIC DNA]</scope>
    <source>
        <strain evidence="2 3">IBRC-M 10256</strain>
    </source>
</reference>
<name>A0ABD5NMJ3_9EURY</name>
<feature type="domain" description="NTP pyrophosphohydrolase MazG-like" evidence="1">
    <location>
        <begin position="29"/>
        <end position="92"/>
    </location>
</feature>
<dbReference type="AlphaFoldDB" id="A0ABD5NMJ3"/>
<dbReference type="Pfam" id="PF03819">
    <property type="entry name" value="MazG"/>
    <property type="match status" value="1"/>
</dbReference>
<dbReference type="Proteomes" id="UP001595846">
    <property type="component" value="Unassembled WGS sequence"/>
</dbReference>
<evidence type="ECO:0000313" key="2">
    <source>
        <dbReference type="EMBL" id="MFC3958278.1"/>
    </source>
</evidence>
<dbReference type="InterPro" id="IPR004518">
    <property type="entry name" value="MazG-like_dom"/>
</dbReference>
<gene>
    <name evidence="2" type="ORF">ACFOUR_07840</name>
</gene>
<evidence type="ECO:0000259" key="1">
    <source>
        <dbReference type="Pfam" id="PF03819"/>
    </source>
</evidence>